<dbReference type="EMBL" id="QPJT01000053">
    <property type="protein sequence ID" value="RCX07536.1"/>
    <property type="molecule type" value="Genomic_DNA"/>
</dbReference>
<accession>A0A369AGY1</accession>
<feature type="transmembrane region" description="Helical" evidence="1">
    <location>
        <begin position="615"/>
        <end position="636"/>
    </location>
</feature>
<comment type="caution">
    <text evidence="2">The sequence shown here is derived from an EMBL/GenBank/DDBJ whole genome shotgun (WGS) entry which is preliminary data.</text>
</comment>
<proteinExistence type="predicted"/>
<evidence type="ECO:0000313" key="2">
    <source>
        <dbReference type="EMBL" id="RCX07536.1"/>
    </source>
</evidence>
<evidence type="ECO:0000256" key="1">
    <source>
        <dbReference type="SAM" id="Phobius"/>
    </source>
</evidence>
<dbReference type="RefSeq" id="WP_114300435.1">
    <property type="nucleotide sequence ID" value="NZ_QPJT01000053.1"/>
</dbReference>
<evidence type="ECO:0008006" key="4">
    <source>
        <dbReference type="Google" id="ProtNLM"/>
    </source>
</evidence>
<dbReference type="InterPro" id="IPR050261">
    <property type="entry name" value="FrsA_esterase"/>
</dbReference>
<name>A0A369AGY1_9FIRM</name>
<feature type="transmembrane region" description="Helical" evidence="1">
    <location>
        <begin position="495"/>
        <end position="514"/>
    </location>
</feature>
<dbReference type="InterPro" id="IPR029058">
    <property type="entry name" value="AB_hydrolase_fold"/>
</dbReference>
<reference evidence="2 3" key="1">
    <citation type="submission" date="2018-07" db="EMBL/GenBank/DDBJ databases">
        <title>Genomic Encyclopedia of Type Strains, Phase IV (KMG-IV): sequencing the most valuable type-strain genomes for metagenomic binning, comparative biology and taxonomic classification.</title>
        <authorList>
            <person name="Goeker M."/>
        </authorList>
    </citation>
    <scope>NUCLEOTIDE SEQUENCE [LARGE SCALE GENOMIC DNA]</scope>
    <source>
        <strain evidence="2 3">DSM 27016</strain>
    </source>
</reference>
<dbReference type="PANTHER" id="PTHR22946">
    <property type="entry name" value="DIENELACTONE HYDROLASE DOMAIN-CONTAINING PROTEIN-RELATED"/>
    <property type="match status" value="1"/>
</dbReference>
<keyword evidence="3" id="KW-1185">Reference proteome</keyword>
<dbReference type="Proteomes" id="UP000253034">
    <property type="component" value="Unassembled WGS sequence"/>
</dbReference>
<dbReference type="Gene3D" id="3.40.50.1820">
    <property type="entry name" value="alpha/beta hydrolase"/>
    <property type="match status" value="1"/>
</dbReference>
<gene>
    <name evidence="2" type="ORF">DFR58_1532</name>
</gene>
<evidence type="ECO:0000313" key="3">
    <source>
        <dbReference type="Proteomes" id="UP000253034"/>
    </source>
</evidence>
<sequence length="712" mass="78919">MIKSGKHNLFDLKTADGCRRLLSLFIVAILVFSFFAALISSDGGKVKVSRLTIDARGAELNIDQYVPAGISDSDKLPCVLLAHGRGATKNVLRGIAEELARRGFVVLNVSAYGMGLSEQPVSDDGGQGAEKFMFFAGPFGELDALNFARTLHYVDPTRIAMYGHSMGSNRIATAAIADSGYYTFNDIMINELVNTFGQSLSRDEISKNADDLAAARLSAEQLAYYKIVRADRKAVYDTRLNTIVLTGSTSAPKADSVLVGGYKVMRECQVNVILINGKYDALGPGTTWNIDGTTQKSVFGGVKIGNWYQVDKENSEYTSIGSLEDTTILNSQALASAISLRSSRIACYSNTSHSEQYFSNENNTYLVKTLSQTLNYNRGNLTDSTTQPLDPSSNIWLLRAFCNLISMVCMLGMMFPIIGLLTKTRFFAPCIAEQYESKSGGVNRTAYWIFSGLTVVFTILALYKANTLGPTWASGAHKFPPNIFKLVTTSAIADWFIIMISISSLIILIGKVLVSKKSTGESGLREMNIKMKFTVFLKMLLIGIIVIASANAMLVIIERLFNQDFRFFQTMFSDMKIKQWVDAIPYMIVFFVMFFVISLSINHSTRTNISERKEMFLTIIINSIGVWLLFIISQLMTINWNGVPFSDFTLSYSMLFFVPLTVFINRKVYKMTRSVWLGALINAMLLSWILVCSTGTADGYYGQNLLDIIFGI</sequence>
<dbReference type="AlphaFoldDB" id="A0A369AGY1"/>
<dbReference type="OrthoDB" id="9776685at2"/>
<feature type="transmembrane region" description="Helical" evidence="1">
    <location>
        <begin position="21"/>
        <end position="40"/>
    </location>
</feature>
<feature type="transmembrane region" description="Helical" evidence="1">
    <location>
        <begin position="535"/>
        <end position="557"/>
    </location>
</feature>
<protein>
    <recommendedName>
        <fullName evidence="4">Serine aminopeptidase S33 family</fullName>
    </recommendedName>
</protein>
<feature type="transmembrane region" description="Helical" evidence="1">
    <location>
        <begin position="445"/>
        <end position="463"/>
    </location>
</feature>
<feature type="transmembrane region" description="Helical" evidence="1">
    <location>
        <begin position="583"/>
        <end position="603"/>
    </location>
</feature>
<feature type="transmembrane region" description="Helical" evidence="1">
    <location>
        <begin position="676"/>
        <end position="697"/>
    </location>
</feature>
<feature type="transmembrane region" description="Helical" evidence="1">
    <location>
        <begin position="648"/>
        <end position="664"/>
    </location>
</feature>
<keyword evidence="1" id="KW-0472">Membrane</keyword>
<organism evidence="2 3">
    <name type="scientific">Anaerobacterium chartisolvens</name>
    <dbReference type="NCBI Taxonomy" id="1297424"/>
    <lineage>
        <taxon>Bacteria</taxon>
        <taxon>Bacillati</taxon>
        <taxon>Bacillota</taxon>
        <taxon>Clostridia</taxon>
        <taxon>Eubacteriales</taxon>
        <taxon>Oscillospiraceae</taxon>
        <taxon>Anaerobacterium</taxon>
    </lineage>
</organism>
<keyword evidence="1" id="KW-0812">Transmembrane</keyword>
<keyword evidence="1" id="KW-1133">Transmembrane helix</keyword>
<feature type="transmembrane region" description="Helical" evidence="1">
    <location>
        <begin position="396"/>
        <end position="421"/>
    </location>
</feature>
<dbReference type="SUPFAM" id="SSF53474">
    <property type="entry name" value="alpha/beta-Hydrolases"/>
    <property type="match status" value="1"/>
</dbReference>